<dbReference type="PANTHER" id="PTHR43791:SF81">
    <property type="entry name" value="TRANSPORTER, PUTATIVE (AFU_ORTHOLOGUE AFUA_7G01190)-RELATED"/>
    <property type="match status" value="1"/>
</dbReference>
<evidence type="ECO:0000256" key="4">
    <source>
        <dbReference type="ARBA" id="ARBA00022989"/>
    </source>
</evidence>
<dbReference type="EMBL" id="KB446543">
    <property type="protein sequence ID" value="EME40593.1"/>
    <property type="molecule type" value="Genomic_DNA"/>
</dbReference>
<feature type="transmembrane region" description="Helical" evidence="6">
    <location>
        <begin position="367"/>
        <end position="384"/>
    </location>
</feature>
<dbReference type="PANTHER" id="PTHR43791">
    <property type="entry name" value="PERMEASE-RELATED"/>
    <property type="match status" value="1"/>
</dbReference>
<keyword evidence="4 6" id="KW-1133">Transmembrane helix</keyword>
<gene>
    <name evidence="8" type="ORF">DOTSEDRAFT_135940</name>
</gene>
<dbReference type="AlphaFoldDB" id="N1PDB5"/>
<organism evidence="8 9">
    <name type="scientific">Dothistroma septosporum (strain NZE10 / CBS 128990)</name>
    <name type="common">Red band needle blight fungus</name>
    <name type="synonym">Mycosphaerella pini</name>
    <dbReference type="NCBI Taxonomy" id="675120"/>
    <lineage>
        <taxon>Eukaryota</taxon>
        <taxon>Fungi</taxon>
        <taxon>Dikarya</taxon>
        <taxon>Ascomycota</taxon>
        <taxon>Pezizomycotina</taxon>
        <taxon>Dothideomycetes</taxon>
        <taxon>Dothideomycetidae</taxon>
        <taxon>Mycosphaerellales</taxon>
        <taxon>Mycosphaerellaceae</taxon>
        <taxon>Dothistroma</taxon>
    </lineage>
</organism>
<feature type="transmembrane region" description="Helical" evidence="6">
    <location>
        <begin position="229"/>
        <end position="253"/>
    </location>
</feature>
<evidence type="ECO:0000259" key="7">
    <source>
        <dbReference type="PROSITE" id="PS50850"/>
    </source>
</evidence>
<dbReference type="OrthoDB" id="6730379at2759"/>
<dbReference type="Gene3D" id="1.20.1250.20">
    <property type="entry name" value="MFS general substrate transporter like domains"/>
    <property type="match status" value="1"/>
</dbReference>
<evidence type="ECO:0000256" key="1">
    <source>
        <dbReference type="ARBA" id="ARBA00004141"/>
    </source>
</evidence>
<feature type="transmembrane region" description="Helical" evidence="6">
    <location>
        <begin position="301"/>
        <end position="319"/>
    </location>
</feature>
<feature type="transmembrane region" description="Helical" evidence="6">
    <location>
        <begin position="142"/>
        <end position="159"/>
    </location>
</feature>
<accession>N1PDB5</accession>
<feature type="transmembrane region" description="Helical" evidence="6">
    <location>
        <begin position="429"/>
        <end position="451"/>
    </location>
</feature>
<evidence type="ECO:0000256" key="5">
    <source>
        <dbReference type="ARBA" id="ARBA00023136"/>
    </source>
</evidence>
<evidence type="ECO:0000256" key="3">
    <source>
        <dbReference type="ARBA" id="ARBA00022692"/>
    </source>
</evidence>
<evidence type="ECO:0000256" key="6">
    <source>
        <dbReference type="SAM" id="Phobius"/>
    </source>
</evidence>
<dbReference type="Proteomes" id="UP000016933">
    <property type="component" value="Unassembled WGS sequence"/>
</dbReference>
<feature type="transmembrane region" description="Helical" evidence="6">
    <location>
        <begin position="396"/>
        <end position="417"/>
    </location>
</feature>
<dbReference type="InterPro" id="IPR020846">
    <property type="entry name" value="MFS_dom"/>
</dbReference>
<dbReference type="InterPro" id="IPR011701">
    <property type="entry name" value="MFS"/>
</dbReference>
<keyword evidence="2" id="KW-0813">Transport</keyword>
<reference evidence="9" key="1">
    <citation type="journal article" date="2012" name="PLoS Genet.">
        <title>The genomes of the fungal plant pathogens Cladosporium fulvum and Dothistroma septosporum reveal adaptation to different hosts and lifestyles but also signatures of common ancestry.</title>
        <authorList>
            <person name="de Wit P.J.G.M."/>
            <person name="van der Burgt A."/>
            <person name="Oekmen B."/>
            <person name="Stergiopoulos I."/>
            <person name="Abd-Elsalam K.A."/>
            <person name="Aerts A.L."/>
            <person name="Bahkali A.H."/>
            <person name="Beenen H.G."/>
            <person name="Chettri P."/>
            <person name="Cox M.P."/>
            <person name="Datema E."/>
            <person name="de Vries R.P."/>
            <person name="Dhillon B."/>
            <person name="Ganley A.R."/>
            <person name="Griffiths S.A."/>
            <person name="Guo Y."/>
            <person name="Hamelin R.C."/>
            <person name="Henrissat B."/>
            <person name="Kabir M.S."/>
            <person name="Jashni M.K."/>
            <person name="Kema G."/>
            <person name="Klaubauf S."/>
            <person name="Lapidus A."/>
            <person name="Levasseur A."/>
            <person name="Lindquist E."/>
            <person name="Mehrabi R."/>
            <person name="Ohm R.A."/>
            <person name="Owen T.J."/>
            <person name="Salamov A."/>
            <person name="Schwelm A."/>
            <person name="Schijlen E."/>
            <person name="Sun H."/>
            <person name="van den Burg H.A."/>
            <person name="van Ham R.C.H.J."/>
            <person name="Zhang S."/>
            <person name="Goodwin S.B."/>
            <person name="Grigoriev I.V."/>
            <person name="Collemare J."/>
            <person name="Bradshaw R.E."/>
        </authorList>
    </citation>
    <scope>NUCLEOTIDE SEQUENCE [LARGE SCALE GENOMIC DNA]</scope>
    <source>
        <strain evidence="9">NZE10 / CBS 128990</strain>
    </source>
</reference>
<evidence type="ECO:0000313" key="9">
    <source>
        <dbReference type="Proteomes" id="UP000016933"/>
    </source>
</evidence>
<keyword evidence="5 6" id="KW-0472">Membrane</keyword>
<dbReference type="OMA" id="YCFNGFG"/>
<keyword evidence="3 6" id="KW-0812">Transmembrane</keyword>
<feature type="domain" description="Major facilitator superfamily (MFS) profile" evidence="7">
    <location>
        <begin position="75"/>
        <end position="483"/>
    </location>
</feature>
<sequence>MEPARRPSNEYELEKIPSALTRVVSASDVKAGEIKDLDAAEIFLQNNAISHADLQVMLQDEQSIKKLVRRVDWMLMPLLCGTYLLQYIDKQSLSYAAVFDLFTSTNTNQTQYSWLVSIFYFGYLVAEWPASYLAQRFPTGRVISISIILWGSMLMLMTACHDFVGLAVCRFLLGCFESVITPVFMMIIGQWYQREEQSVRAGVFYCFNGVGATVGGILFFAVGQAKGFAIWRAIFLLAGGCTLCWGFLLLVFLPDNIMAAKRFSPQEKAMLIARSQQNQTGVFNSKINVSQIKEALTDGQVWLLFLFVLLNETLNGGLANFAKLIVKGLADGDSLLTTAYGIPTGLWQVCFVVSGPWLAGRLKNARTYIMPIYLIPTIVATALLWKLPHSPSNDKGLLICTYISGSFVASLVIALQLPANNVGGYTKRVTATAFVFLAYCAGNIIGPHAFLKKEAPTYSTGCLLSLACVMGQVVVSFCLRALLTRRNEKRDEMYGPPQEVTGEIEDRTDFENPNFRYVY</sequence>
<evidence type="ECO:0000313" key="8">
    <source>
        <dbReference type="EMBL" id="EME40593.1"/>
    </source>
</evidence>
<reference evidence="8 9" key="2">
    <citation type="journal article" date="2012" name="PLoS Pathog.">
        <title>Diverse lifestyles and strategies of plant pathogenesis encoded in the genomes of eighteen Dothideomycetes fungi.</title>
        <authorList>
            <person name="Ohm R.A."/>
            <person name="Feau N."/>
            <person name="Henrissat B."/>
            <person name="Schoch C.L."/>
            <person name="Horwitz B.A."/>
            <person name="Barry K.W."/>
            <person name="Condon B.J."/>
            <person name="Copeland A.C."/>
            <person name="Dhillon B."/>
            <person name="Glaser F."/>
            <person name="Hesse C.N."/>
            <person name="Kosti I."/>
            <person name="LaButti K."/>
            <person name="Lindquist E.A."/>
            <person name="Lucas S."/>
            <person name="Salamov A.A."/>
            <person name="Bradshaw R.E."/>
            <person name="Ciuffetti L."/>
            <person name="Hamelin R.C."/>
            <person name="Kema G.H.J."/>
            <person name="Lawrence C."/>
            <person name="Scott J.A."/>
            <person name="Spatafora J.W."/>
            <person name="Turgeon B.G."/>
            <person name="de Wit P.J.G.M."/>
            <person name="Zhong S."/>
            <person name="Goodwin S.B."/>
            <person name="Grigoriev I.V."/>
        </authorList>
    </citation>
    <scope>NUCLEOTIDE SEQUENCE [LARGE SCALE GENOMIC DNA]</scope>
    <source>
        <strain evidence="9">NZE10 / CBS 128990</strain>
    </source>
</reference>
<feature type="transmembrane region" description="Helical" evidence="6">
    <location>
        <begin position="463"/>
        <end position="483"/>
    </location>
</feature>
<dbReference type="HOGENOM" id="CLU_001265_0_5_1"/>
<proteinExistence type="predicted"/>
<feature type="transmembrane region" description="Helical" evidence="6">
    <location>
        <begin position="204"/>
        <end position="223"/>
    </location>
</feature>
<feature type="transmembrane region" description="Helical" evidence="6">
    <location>
        <begin position="339"/>
        <end position="360"/>
    </location>
</feature>
<dbReference type="eggNOG" id="KOG2533">
    <property type="taxonomic scope" value="Eukaryota"/>
</dbReference>
<dbReference type="GO" id="GO:0022857">
    <property type="term" value="F:transmembrane transporter activity"/>
    <property type="evidence" value="ECO:0007669"/>
    <property type="project" value="InterPro"/>
</dbReference>
<name>N1PDB5_DOTSN</name>
<dbReference type="Pfam" id="PF07690">
    <property type="entry name" value="MFS_1"/>
    <property type="match status" value="1"/>
</dbReference>
<dbReference type="PROSITE" id="PS50850">
    <property type="entry name" value="MFS"/>
    <property type="match status" value="1"/>
</dbReference>
<comment type="subcellular location">
    <subcellularLocation>
        <location evidence="1">Membrane</location>
        <topology evidence="1">Multi-pass membrane protein</topology>
    </subcellularLocation>
</comment>
<dbReference type="SUPFAM" id="SSF103473">
    <property type="entry name" value="MFS general substrate transporter"/>
    <property type="match status" value="1"/>
</dbReference>
<protein>
    <recommendedName>
        <fullName evidence="7">Major facilitator superfamily (MFS) profile domain-containing protein</fullName>
    </recommendedName>
</protein>
<dbReference type="GO" id="GO:0016020">
    <property type="term" value="C:membrane"/>
    <property type="evidence" value="ECO:0007669"/>
    <property type="project" value="UniProtKB-SubCell"/>
</dbReference>
<evidence type="ECO:0000256" key="2">
    <source>
        <dbReference type="ARBA" id="ARBA00022448"/>
    </source>
</evidence>
<feature type="transmembrane region" description="Helical" evidence="6">
    <location>
        <begin position="171"/>
        <end position="192"/>
    </location>
</feature>
<keyword evidence="9" id="KW-1185">Reference proteome</keyword>
<dbReference type="InterPro" id="IPR036259">
    <property type="entry name" value="MFS_trans_sf"/>
</dbReference>